<sequence>MKNFEHSLEQAVADGVVLGAVVCAKGKVNYSNVFGNRTVTPKAEPMERDTVFVLASMTKLMTSIAVMQLVERGLVKLDDDIAPLLPALAKQPILTGFGEDGTPTTKESVGGTYDSANSNILQWKKYHGLLGKPGVTVEEVFGHPLLYEPGESWCYGTASDWAGKVVEALSGLSLEDYMKQNIWSPLGVKDITFWPAAHPGMANRMCSMAFRDTRSGKAAQSRKPIPMTPGAREAFGGQGAWASMVDYTEILNSLLVDDERLLKKETTAAMFQPQLSGGPKQALNESMANPQWAVGYYPPGEYNWGLGGLLFEGKTDSWRKPGTMLWGGAINSAWFIDRATGVCGAFGCNLLPVADPQIELLMKVFEEEIYKKASEERRKTRL</sequence>
<evidence type="ECO:0000256" key="2">
    <source>
        <dbReference type="ARBA" id="ARBA00022801"/>
    </source>
</evidence>
<comment type="caution">
    <text evidence="4">The sequence shown here is derived from an EMBL/GenBank/DDBJ whole genome shotgun (WGS) entry which is preliminary data.</text>
</comment>
<reference evidence="4 5" key="1">
    <citation type="submission" date="2023-01" db="EMBL/GenBank/DDBJ databases">
        <title>Analysis of 21 Apiospora genomes using comparative genomics revels a genus with tremendous synthesis potential of carbohydrate active enzymes and secondary metabolites.</title>
        <authorList>
            <person name="Sorensen T."/>
        </authorList>
    </citation>
    <scope>NUCLEOTIDE SEQUENCE [LARGE SCALE GENOMIC DNA]</scope>
    <source>
        <strain evidence="4 5">CBS 83171</strain>
    </source>
</reference>
<keyword evidence="2" id="KW-0378">Hydrolase</keyword>
<dbReference type="EMBL" id="JAQQWM010000008">
    <property type="protein sequence ID" value="KAK8052777.1"/>
    <property type="molecule type" value="Genomic_DNA"/>
</dbReference>
<dbReference type="InterPro" id="IPR012338">
    <property type="entry name" value="Beta-lactam/transpept-like"/>
</dbReference>
<keyword evidence="5" id="KW-1185">Reference proteome</keyword>
<evidence type="ECO:0000256" key="1">
    <source>
        <dbReference type="ARBA" id="ARBA00009009"/>
    </source>
</evidence>
<dbReference type="PANTHER" id="PTHR43283">
    <property type="entry name" value="BETA-LACTAMASE-RELATED"/>
    <property type="match status" value="1"/>
</dbReference>
<evidence type="ECO:0000313" key="4">
    <source>
        <dbReference type="EMBL" id="KAK8052777.1"/>
    </source>
</evidence>
<gene>
    <name evidence="4" type="ORF">PG996_012078</name>
</gene>
<dbReference type="Pfam" id="PF00144">
    <property type="entry name" value="Beta-lactamase"/>
    <property type="match status" value="1"/>
</dbReference>
<evidence type="ECO:0000313" key="5">
    <source>
        <dbReference type="Proteomes" id="UP001446871"/>
    </source>
</evidence>
<dbReference type="InterPro" id="IPR001466">
    <property type="entry name" value="Beta-lactam-related"/>
</dbReference>
<protein>
    <submittedName>
        <fullName evidence="4">Beta-lactamase family protein</fullName>
    </submittedName>
</protein>
<dbReference type="SUPFAM" id="SSF56601">
    <property type="entry name" value="beta-lactamase/transpeptidase-like"/>
    <property type="match status" value="1"/>
</dbReference>
<dbReference type="InterPro" id="IPR050789">
    <property type="entry name" value="Diverse_Enzym_Activities"/>
</dbReference>
<comment type="similarity">
    <text evidence="1">Belongs to the class-A beta-lactamase family.</text>
</comment>
<feature type="domain" description="Beta-lactamase-related" evidence="3">
    <location>
        <begin position="8"/>
        <end position="352"/>
    </location>
</feature>
<evidence type="ECO:0000259" key="3">
    <source>
        <dbReference type="Pfam" id="PF00144"/>
    </source>
</evidence>
<dbReference type="PANTHER" id="PTHR43283:SF17">
    <property type="entry name" value="(LOVD), PUTATIVE (AFU_ORTHOLOGUE AFUA_5G00920)-RELATED"/>
    <property type="match status" value="1"/>
</dbReference>
<organism evidence="4 5">
    <name type="scientific">Apiospora saccharicola</name>
    <dbReference type="NCBI Taxonomy" id="335842"/>
    <lineage>
        <taxon>Eukaryota</taxon>
        <taxon>Fungi</taxon>
        <taxon>Dikarya</taxon>
        <taxon>Ascomycota</taxon>
        <taxon>Pezizomycotina</taxon>
        <taxon>Sordariomycetes</taxon>
        <taxon>Xylariomycetidae</taxon>
        <taxon>Amphisphaeriales</taxon>
        <taxon>Apiosporaceae</taxon>
        <taxon>Apiospora</taxon>
    </lineage>
</organism>
<dbReference type="Proteomes" id="UP001446871">
    <property type="component" value="Unassembled WGS sequence"/>
</dbReference>
<accession>A0ABR1U240</accession>
<proteinExistence type="inferred from homology"/>
<name>A0ABR1U240_9PEZI</name>
<dbReference type="Gene3D" id="3.40.710.10">
    <property type="entry name" value="DD-peptidase/beta-lactamase superfamily"/>
    <property type="match status" value="1"/>
</dbReference>